<name>A0A2Z7BZB6_9LAMI</name>
<dbReference type="PANTHER" id="PTHR31969">
    <property type="entry name" value="GEM-LIKE PROTEIN 2"/>
    <property type="match status" value="1"/>
</dbReference>
<protein>
    <submittedName>
        <fullName evidence="1">GEM-like protein 5</fullName>
    </submittedName>
</protein>
<proteinExistence type="predicted"/>
<dbReference type="AlphaFoldDB" id="A0A2Z7BZB6"/>
<reference evidence="1 2" key="1">
    <citation type="journal article" date="2015" name="Proc. Natl. Acad. Sci. U.S.A.">
        <title>The resurrection genome of Boea hygrometrica: A blueprint for survival of dehydration.</title>
        <authorList>
            <person name="Xiao L."/>
            <person name="Yang G."/>
            <person name="Zhang L."/>
            <person name="Yang X."/>
            <person name="Zhao S."/>
            <person name="Ji Z."/>
            <person name="Zhou Q."/>
            <person name="Hu M."/>
            <person name="Wang Y."/>
            <person name="Chen M."/>
            <person name="Xu Y."/>
            <person name="Jin H."/>
            <person name="Xiao X."/>
            <person name="Hu G."/>
            <person name="Bao F."/>
            <person name="Hu Y."/>
            <person name="Wan P."/>
            <person name="Li L."/>
            <person name="Deng X."/>
            <person name="Kuang T."/>
            <person name="Xiang C."/>
            <person name="Zhu J.K."/>
            <person name="Oliver M.J."/>
            <person name="He Y."/>
        </authorList>
    </citation>
    <scope>NUCLEOTIDE SEQUENCE [LARGE SCALE GENOMIC DNA]</scope>
    <source>
        <strain evidence="2">cv. XS01</strain>
    </source>
</reference>
<dbReference type="Gene3D" id="2.30.29.30">
    <property type="entry name" value="Pleckstrin-homology domain (PH domain)/Phosphotyrosine-binding domain (PTB)"/>
    <property type="match status" value="1"/>
</dbReference>
<accession>A0A2Z7BZB6</accession>
<organism evidence="1 2">
    <name type="scientific">Dorcoceras hygrometricum</name>
    <dbReference type="NCBI Taxonomy" id="472368"/>
    <lineage>
        <taxon>Eukaryota</taxon>
        <taxon>Viridiplantae</taxon>
        <taxon>Streptophyta</taxon>
        <taxon>Embryophyta</taxon>
        <taxon>Tracheophyta</taxon>
        <taxon>Spermatophyta</taxon>
        <taxon>Magnoliopsida</taxon>
        <taxon>eudicotyledons</taxon>
        <taxon>Gunneridae</taxon>
        <taxon>Pentapetalae</taxon>
        <taxon>asterids</taxon>
        <taxon>lamiids</taxon>
        <taxon>Lamiales</taxon>
        <taxon>Gesneriaceae</taxon>
        <taxon>Didymocarpoideae</taxon>
        <taxon>Trichosporeae</taxon>
        <taxon>Loxocarpinae</taxon>
        <taxon>Dorcoceras</taxon>
    </lineage>
</organism>
<dbReference type="EMBL" id="KV000881">
    <property type="protein sequence ID" value="KZV39829.1"/>
    <property type="molecule type" value="Genomic_DNA"/>
</dbReference>
<dbReference type="OrthoDB" id="1736712at2759"/>
<keyword evidence="2" id="KW-1185">Reference proteome</keyword>
<dbReference type="Proteomes" id="UP000250235">
    <property type="component" value="Unassembled WGS sequence"/>
</dbReference>
<sequence length="90" mass="10299">MAFSSDRPLTFRAPSGQDSWNYYKVSVPLGNVEGVNPVVTKQNPSEKYIQILTNDRHEFWFMDFVNFEKAVNHLLDVVSDSTASRGIQLF</sequence>
<gene>
    <name evidence="1" type="ORF">F511_15309</name>
</gene>
<evidence type="ECO:0000313" key="1">
    <source>
        <dbReference type="EMBL" id="KZV39829.1"/>
    </source>
</evidence>
<dbReference type="InterPro" id="IPR037848">
    <property type="entry name" value="GEM-like"/>
</dbReference>
<dbReference type="InterPro" id="IPR011993">
    <property type="entry name" value="PH-like_dom_sf"/>
</dbReference>
<evidence type="ECO:0000313" key="2">
    <source>
        <dbReference type="Proteomes" id="UP000250235"/>
    </source>
</evidence>